<feature type="domain" description="NodB homology" evidence="2">
    <location>
        <begin position="64"/>
        <end position="243"/>
    </location>
</feature>
<evidence type="ECO:0000259" key="2">
    <source>
        <dbReference type="PROSITE" id="PS51677"/>
    </source>
</evidence>
<dbReference type="CDD" id="cd10917">
    <property type="entry name" value="CE4_NodB_like_6s_7s"/>
    <property type="match status" value="1"/>
</dbReference>
<dbReference type="SUPFAM" id="SSF88713">
    <property type="entry name" value="Glycoside hydrolase/deacetylase"/>
    <property type="match status" value="1"/>
</dbReference>
<keyword evidence="1" id="KW-0812">Transmembrane</keyword>
<dbReference type="Proteomes" id="UP001156670">
    <property type="component" value="Unassembled WGS sequence"/>
</dbReference>
<keyword evidence="1" id="KW-0472">Membrane</keyword>
<feature type="transmembrane region" description="Helical" evidence="1">
    <location>
        <begin position="6"/>
        <end position="26"/>
    </location>
</feature>
<dbReference type="InterPro" id="IPR050248">
    <property type="entry name" value="Polysacc_deacetylase_ArnD"/>
</dbReference>
<keyword evidence="1" id="KW-1133">Transmembrane helix</keyword>
<dbReference type="InterPro" id="IPR011330">
    <property type="entry name" value="Glyco_hydro/deAcase_b/a-brl"/>
</dbReference>
<protein>
    <recommendedName>
        <fullName evidence="2">NodB homology domain-containing protein</fullName>
    </recommendedName>
</protein>
<dbReference type="Gene3D" id="3.20.20.370">
    <property type="entry name" value="Glycoside hydrolase/deacetylase"/>
    <property type="match status" value="1"/>
</dbReference>
<dbReference type="InterPro" id="IPR002509">
    <property type="entry name" value="NODB_dom"/>
</dbReference>
<dbReference type="Pfam" id="PF01522">
    <property type="entry name" value="Polysacc_deac_1"/>
    <property type="match status" value="1"/>
</dbReference>
<accession>A0ABQ5XIC9</accession>
<organism evidence="3 4">
    <name type="scientific">Dyella acidisoli</name>
    <dbReference type="NCBI Taxonomy" id="1867834"/>
    <lineage>
        <taxon>Bacteria</taxon>
        <taxon>Pseudomonadati</taxon>
        <taxon>Pseudomonadota</taxon>
        <taxon>Gammaproteobacteria</taxon>
        <taxon>Lysobacterales</taxon>
        <taxon>Rhodanobacteraceae</taxon>
        <taxon>Dyella</taxon>
    </lineage>
</organism>
<dbReference type="PROSITE" id="PS51677">
    <property type="entry name" value="NODB"/>
    <property type="match status" value="1"/>
</dbReference>
<proteinExistence type="predicted"/>
<dbReference type="EMBL" id="BSOB01000004">
    <property type="protein sequence ID" value="GLQ91460.1"/>
    <property type="molecule type" value="Genomic_DNA"/>
</dbReference>
<sequence length="256" mass="28771">MLLYVYRRYIATFGILLTFFLYAMLLTGRGMTQPRFVLDQADGNVKQASGLSLRKVSDFLAGRKYAVLTFDDGPYGYGVDEQIMATLRKHHARAMFFLVCSHINDANQDVLGKLEGAGHLIGNHSYDHLKLDTVSSKPVLEHQIDGCSQRLAELTGRRPYYFRPPYGATSPLVAQMAQSAGMKQMLWNANSEDSWMTQPEQILHWSLEQTEDQSILLLHEKPATAAALDELLTQLEQRGFQFVLPDQLSGNNSAIN</sequence>
<name>A0ABQ5XIC9_9GAMM</name>
<dbReference type="RefSeq" id="WP_284319225.1">
    <property type="nucleotide sequence ID" value="NZ_BSOB01000004.1"/>
</dbReference>
<gene>
    <name evidence="3" type="ORF">GCM10007901_04100</name>
</gene>
<evidence type="ECO:0000313" key="4">
    <source>
        <dbReference type="Proteomes" id="UP001156670"/>
    </source>
</evidence>
<comment type="caution">
    <text evidence="3">The sequence shown here is derived from an EMBL/GenBank/DDBJ whole genome shotgun (WGS) entry which is preliminary data.</text>
</comment>
<dbReference type="PANTHER" id="PTHR10587">
    <property type="entry name" value="GLYCOSYL TRANSFERASE-RELATED"/>
    <property type="match status" value="1"/>
</dbReference>
<evidence type="ECO:0000256" key="1">
    <source>
        <dbReference type="SAM" id="Phobius"/>
    </source>
</evidence>
<keyword evidence="4" id="KW-1185">Reference proteome</keyword>
<evidence type="ECO:0000313" key="3">
    <source>
        <dbReference type="EMBL" id="GLQ91460.1"/>
    </source>
</evidence>
<reference evidence="4" key="1">
    <citation type="journal article" date="2019" name="Int. J. Syst. Evol. Microbiol.">
        <title>The Global Catalogue of Microorganisms (GCM) 10K type strain sequencing project: providing services to taxonomists for standard genome sequencing and annotation.</title>
        <authorList>
            <consortium name="The Broad Institute Genomics Platform"/>
            <consortium name="The Broad Institute Genome Sequencing Center for Infectious Disease"/>
            <person name="Wu L."/>
            <person name="Ma J."/>
        </authorList>
    </citation>
    <scope>NUCLEOTIDE SEQUENCE [LARGE SCALE GENOMIC DNA]</scope>
    <source>
        <strain evidence="4">NBRC 111980</strain>
    </source>
</reference>